<evidence type="ECO:0000256" key="10">
    <source>
        <dbReference type="ARBA" id="ARBA00023136"/>
    </source>
</evidence>
<evidence type="ECO:0000256" key="9">
    <source>
        <dbReference type="ARBA" id="ARBA00023010"/>
    </source>
</evidence>
<evidence type="ECO:0000256" key="6">
    <source>
        <dbReference type="ARBA" id="ARBA00022824"/>
    </source>
</evidence>
<feature type="region of interest" description="Disordered" evidence="11">
    <location>
        <begin position="267"/>
        <end position="332"/>
    </location>
</feature>
<comment type="similarity">
    <text evidence="2">Belongs to the SEC62 family.</text>
</comment>
<feature type="compositionally biased region" description="Polar residues" evidence="11">
    <location>
        <begin position="307"/>
        <end position="319"/>
    </location>
</feature>
<feature type="transmembrane region" description="Helical" evidence="12">
    <location>
        <begin position="176"/>
        <end position="196"/>
    </location>
</feature>
<feature type="transmembrane region" description="Helical" evidence="12">
    <location>
        <begin position="202"/>
        <end position="233"/>
    </location>
</feature>
<dbReference type="InterPro" id="IPR004728">
    <property type="entry name" value="Sec62"/>
</dbReference>
<evidence type="ECO:0000256" key="11">
    <source>
        <dbReference type="SAM" id="MobiDB-lite"/>
    </source>
</evidence>
<dbReference type="GO" id="GO:0031204">
    <property type="term" value="P:post-translational protein targeting to membrane, translocation"/>
    <property type="evidence" value="ECO:0007669"/>
    <property type="project" value="TreeGrafter"/>
</dbReference>
<evidence type="ECO:0000256" key="8">
    <source>
        <dbReference type="ARBA" id="ARBA00022989"/>
    </source>
</evidence>
<organism evidence="13 14">
    <name type="scientific">Blomia tropicalis</name>
    <name type="common">Mite</name>
    <dbReference type="NCBI Taxonomy" id="40697"/>
    <lineage>
        <taxon>Eukaryota</taxon>
        <taxon>Metazoa</taxon>
        <taxon>Ecdysozoa</taxon>
        <taxon>Arthropoda</taxon>
        <taxon>Chelicerata</taxon>
        <taxon>Arachnida</taxon>
        <taxon>Acari</taxon>
        <taxon>Acariformes</taxon>
        <taxon>Sarcoptiformes</taxon>
        <taxon>Astigmata</taxon>
        <taxon>Glycyphagoidea</taxon>
        <taxon>Echimyopodidae</taxon>
        <taxon>Blomia</taxon>
    </lineage>
</organism>
<feature type="compositionally biased region" description="Basic and acidic residues" evidence="11">
    <location>
        <begin position="267"/>
        <end position="303"/>
    </location>
</feature>
<keyword evidence="8 12" id="KW-1133">Transmembrane helix</keyword>
<dbReference type="Pfam" id="PF03839">
    <property type="entry name" value="Sec62"/>
    <property type="match status" value="1"/>
</dbReference>
<gene>
    <name evidence="13" type="ORF">RDWZM_007069</name>
</gene>
<keyword evidence="14" id="KW-1185">Reference proteome</keyword>
<keyword evidence="6" id="KW-0256">Endoplasmic reticulum</keyword>
<feature type="region of interest" description="Disordered" evidence="11">
    <location>
        <begin position="1"/>
        <end position="20"/>
    </location>
</feature>
<dbReference type="OrthoDB" id="200187at2759"/>
<evidence type="ECO:0000256" key="4">
    <source>
        <dbReference type="ARBA" id="ARBA00022448"/>
    </source>
</evidence>
<keyword evidence="9" id="KW-0811">Translocation</keyword>
<reference evidence="13" key="1">
    <citation type="submission" date="2022-12" db="EMBL/GenBank/DDBJ databases">
        <title>Genome assemblies of Blomia tropicalis.</title>
        <authorList>
            <person name="Cui Y."/>
        </authorList>
    </citation>
    <scope>NUCLEOTIDE SEQUENCE</scope>
    <source>
        <tissue evidence="13">Adult mites</tissue>
    </source>
</reference>
<dbReference type="PANTHER" id="PTHR12443">
    <property type="entry name" value="TRANSLOCATION PROTEIN SEC62"/>
    <property type="match status" value="1"/>
</dbReference>
<evidence type="ECO:0000256" key="12">
    <source>
        <dbReference type="SAM" id="Phobius"/>
    </source>
</evidence>
<feature type="region of interest" description="Disordered" evidence="11">
    <location>
        <begin position="115"/>
        <end position="139"/>
    </location>
</feature>
<evidence type="ECO:0000256" key="5">
    <source>
        <dbReference type="ARBA" id="ARBA00022692"/>
    </source>
</evidence>
<dbReference type="EMBL" id="JAPWDV010000002">
    <property type="protein sequence ID" value="KAJ6221257.1"/>
    <property type="molecule type" value="Genomic_DNA"/>
</dbReference>
<evidence type="ECO:0000313" key="13">
    <source>
        <dbReference type="EMBL" id="KAJ6221257.1"/>
    </source>
</evidence>
<comment type="subcellular location">
    <subcellularLocation>
        <location evidence="1">Endoplasmic reticulum membrane</location>
        <topology evidence="1">Multi-pass membrane protein</topology>
    </subcellularLocation>
</comment>
<dbReference type="Proteomes" id="UP001142055">
    <property type="component" value="Chromosome 2"/>
</dbReference>
<evidence type="ECO:0000256" key="1">
    <source>
        <dbReference type="ARBA" id="ARBA00004477"/>
    </source>
</evidence>
<feature type="compositionally biased region" description="Basic and acidic residues" evidence="11">
    <location>
        <begin position="115"/>
        <end position="138"/>
    </location>
</feature>
<keyword evidence="10 12" id="KW-0472">Membrane</keyword>
<keyword evidence="5 12" id="KW-0812">Transmembrane</keyword>
<dbReference type="PANTHER" id="PTHR12443:SF9">
    <property type="entry name" value="TRANSLOCATION PROTEIN SEC62"/>
    <property type="match status" value="1"/>
</dbReference>
<protein>
    <recommendedName>
        <fullName evidence="3">Translocation protein SEC62</fullName>
    </recommendedName>
</protein>
<evidence type="ECO:0000256" key="3">
    <source>
        <dbReference type="ARBA" id="ARBA00021257"/>
    </source>
</evidence>
<evidence type="ECO:0000256" key="2">
    <source>
        <dbReference type="ARBA" id="ARBA00010604"/>
    </source>
</evidence>
<name>A0A9Q0M8Z6_BLOTA</name>
<evidence type="ECO:0000313" key="14">
    <source>
        <dbReference type="Proteomes" id="UP001142055"/>
    </source>
</evidence>
<dbReference type="AlphaFoldDB" id="A0A9Q0M8Z6"/>
<evidence type="ECO:0000256" key="7">
    <source>
        <dbReference type="ARBA" id="ARBA00022927"/>
    </source>
</evidence>
<sequence>MAERKRNRKRAEVDGSESAETPDKFEYEIAKFLRSKLPPKQNTLMGHKVDYFIASRAIDLIMESKYAKADKRTDEAKFTSRESVVAFMNLMLEHKFFHRVKTIIVKKEIKKIKDNDSADESHDTKKPKTKVDKSPEAKKVKKEKKKVKFDMHMDQLFVDANEPYVWIYDYIPMKTWLIGGGLVIAAIAICLFPLWPRTVRNYVYYLSIAAAGFLFFIVALAALKMVIFAVVWVTTMGKHHLWILPNLTEDVGFFESFWPLYKHECKSKNPSDNKKKKDDNNEENESNKKEQDDMEKDQDRDSEAESVATTESVARSTNGFEMLDSNDCNEEE</sequence>
<proteinExistence type="inferred from homology"/>
<keyword evidence="7" id="KW-0653">Protein transport</keyword>
<dbReference type="GO" id="GO:0005789">
    <property type="term" value="C:endoplasmic reticulum membrane"/>
    <property type="evidence" value="ECO:0007669"/>
    <property type="project" value="UniProtKB-SubCell"/>
</dbReference>
<keyword evidence="4" id="KW-0813">Transport</keyword>
<dbReference type="OMA" id="CLLESPW"/>
<accession>A0A9Q0M8Z6</accession>
<comment type="caution">
    <text evidence="13">The sequence shown here is derived from an EMBL/GenBank/DDBJ whole genome shotgun (WGS) entry which is preliminary data.</text>
</comment>